<dbReference type="Proteomes" id="UP001595729">
    <property type="component" value="Unassembled WGS sequence"/>
</dbReference>
<evidence type="ECO:0000313" key="3">
    <source>
        <dbReference type="EMBL" id="MFC3683670.1"/>
    </source>
</evidence>
<dbReference type="Pfam" id="PF13464">
    <property type="entry name" value="RodZ_C"/>
    <property type="match status" value="1"/>
</dbReference>
<comment type="caution">
    <text evidence="3">The sequence shown here is derived from an EMBL/GenBank/DDBJ whole genome shotgun (WGS) entry which is preliminary data.</text>
</comment>
<sequence>MSQDATWMRPVLLQQSREAAGLHIAALAAALKVPVKKLEALEAGRYEELPDLTFARALASSACRHLKVDPGPVLEQIPFGRTPALGDTPNTINAPFKPAQEGATTPSVEWLRRPAVLASLLLVLAAAGLLLAPDWGPTIDQFRQVTPPTGGAAPERVEPGPEVSLPPPAATAETSAVGTQAVAAPADPATAASPAAAPAPDAVAEQTKPADVADAALLRIQAVGASWVEVVDGKGVSQVQRMLKPGDSLDFSASPPYSVVVGRADAVQVTVRGQSFDVMPLARNSVARFQVK</sequence>
<dbReference type="RefSeq" id="WP_382172983.1">
    <property type="nucleotide sequence ID" value="NZ_JBHRXX010000002.1"/>
</dbReference>
<reference evidence="4" key="1">
    <citation type="journal article" date="2019" name="Int. J. Syst. Evol. Microbiol.">
        <title>The Global Catalogue of Microorganisms (GCM) 10K type strain sequencing project: providing services to taxonomists for standard genome sequencing and annotation.</title>
        <authorList>
            <consortium name="The Broad Institute Genomics Platform"/>
            <consortium name="The Broad Institute Genome Sequencing Center for Infectious Disease"/>
            <person name="Wu L."/>
            <person name="Ma J."/>
        </authorList>
    </citation>
    <scope>NUCLEOTIDE SEQUENCE [LARGE SCALE GENOMIC DNA]</scope>
    <source>
        <strain evidence="4">KCTC 42501</strain>
    </source>
</reference>
<dbReference type="InterPro" id="IPR050400">
    <property type="entry name" value="Bact_Cytoskel_RodZ"/>
</dbReference>
<feature type="domain" description="Cytoskeleton protein RodZ-like C-terminal" evidence="2">
    <location>
        <begin position="219"/>
        <end position="289"/>
    </location>
</feature>
<dbReference type="Gene3D" id="1.10.260.40">
    <property type="entry name" value="lambda repressor-like DNA-binding domains"/>
    <property type="match status" value="1"/>
</dbReference>
<proteinExistence type="predicted"/>
<accession>A0ABV7W1U6</accession>
<evidence type="ECO:0000256" key="1">
    <source>
        <dbReference type="SAM" id="MobiDB-lite"/>
    </source>
</evidence>
<feature type="compositionally biased region" description="Low complexity" evidence="1">
    <location>
        <begin position="181"/>
        <end position="200"/>
    </location>
</feature>
<evidence type="ECO:0000313" key="4">
    <source>
        <dbReference type="Proteomes" id="UP001595729"/>
    </source>
</evidence>
<feature type="region of interest" description="Disordered" evidence="1">
    <location>
        <begin position="145"/>
        <end position="200"/>
    </location>
</feature>
<organism evidence="3 4">
    <name type="scientific">Hydrogenophaga luteola</name>
    <dbReference type="NCBI Taxonomy" id="1591122"/>
    <lineage>
        <taxon>Bacteria</taxon>
        <taxon>Pseudomonadati</taxon>
        <taxon>Pseudomonadota</taxon>
        <taxon>Betaproteobacteria</taxon>
        <taxon>Burkholderiales</taxon>
        <taxon>Comamonadaceae</taxon>
        <taxon>Hydrogenophaga</taxon>
    </lineage>
</organism>
<dbReference type="Pfam" id="PF13413">
    <property type="entry name" value="HTH_25"/>
    <property type="match status" value="1"/>
</dbReference>
<evidence type="ECO:0000259" key="2">
    <source>
        <dbReference type="Pfam" id="PF13464"/>
    </source>
</evidence>
<dbReference type="EMBL" id="JBHRXX010000002">
    <property type="protein sequence ID" value="MFC3683670.1"/>
    <property type="molecule type" value="Genomic_DNA"/>
</dbReference>
<protein>
    <submittedName>
        <fullName evidence="3">Helix-turn-helix domain-containing protein</fullName>
    </submittedName>
</protein>
<dbReference type="InterPro" id="IPR025194">
    <property type="entry name" value="RodZ-like_C"/>
</dbReference>
<name>A0ABV7W1U6_9BURK</name>
<dbReference type="PANTHER" id="PTHR34475:SF1">
    <property type="entry name" value="CYTOSKELETON PROTEIN RODZ"/>
    <property type="match status" value="1"/>
</dbReference>
<gene>
    <name evidence="3" type="ORF">ACFOPI_08715</name>
</gene>
<dbReference type="InterPro" id="IPR010982">
    <property type="entry name" value="Lambda_DNA-bd_dom_sf"/>
</dbReference>
<keyword evidence="4" id="KW-1185">Reference proteome</keyword>
<dbReference type="PANTHER" id="PTHR34475">
    <property type="match status" value="1"/>
</dbReference>